<evidence type="ECO:0000313" key="2">
    <source>
        <dbReference type="Proteomes" id="UP000683000"/>
    </source>
</evidence>
<proteinExistence type="predicted"/>
<reference evidence="1" key="1">
    <citation type="submission" date="2021-03" db="EMBL/GenBank/DDBJ databases">
        <title>Evolutionary innovations through gain and loss of genes in the ectomycorrhizal Boletales.</title>
        <authorList>
            <person name="Wu G."/>
            <person name="Miyauchi S."/>
            <person name="Morin E."/>
            <person name="Yang Z.-L."/>
            <person name="Xu J."/>
            <person name="Martin F.M."/>
        </authorList>
    </citation>
    <scope>NUCLEOTIDE SEQUENCE</scope>
    <source>
        <strain evidence="1">BR01</strain>
    </source>
</reference>
<accession>A0A8I2Z0A1</accession>
<protein>
    <submittedName>
        <fullName evidence="1">Uncharacterized protein</fullName>
    </submittedName>
</protein>
<gene>
    <name evidence="1" type="ORF">JVT61DRAFT_5851</name>
</gene>
<dbReference type="Proteomes" id="UP000683000">
    <property type="component" value="Unassembled WGS sequence"/>
</dbReference>
<dbReference type="AlphaFoldDB" id="A0A8I2Z0A1"/>
<sequence length="305" mass="33283">MPPKRRKISDLTVADTNELLLKLDGFRSSLDEGDEDLPAGFIEKLEELRDKLQDTKHTSFSKVDPMTLLSLKISSGPLFLISEKRQAIEGLGLAEPTGCMSMDTTRFLIQLVRDHVATVTEAGCRILINILLLRIVSVMCPGATSVNIIPEFPLPRTIFKQDSGKYSFSGVVDFLVTKLPSRYTEYLLGDPTTALGNPGSINGPMTSNIFEAKRDNVRVALPQAAIAAASYCQLQNLSTTRGVVTSGEQWVFFAYETRTDGTGLVRSSPEYSLGTNLEGLALVLGLLQDSINNATSSEYAFFSTS</sequence>
<keyword evidence="2" id="KW-1185">Reference proteome</keyword>
<dbReference type="EMBL" id="JAGFBS010000002">
    <property type="protein sequence ID" value="KAG6381435.1"/>
    <property type="molecule type" value="Genomic_DNA"/>
</dbReference>
<dbReference type="OrthoDB" id="3248728at2759"/>
<organism evidence="1 2">
    <name type="scientific">Boletus reticuloceps</name>
    <dbReference type="NCBI Taxonomy" id="495285"/>
    <lineage>
        <taxon>Eukaryota</taxon>
        <taxon>Fungi</taxon>
        <taxon>Dikarya</taxon>
        <taxon>Basidiomycota</taxon>
        <taxon>Agaricomycotina</taxon>
        <taxon>Agaricomycetes</taxon>
        <taxon>Agaricomycetidae</taxon>
        <taxon>Boletales</taxon>
        <taxon>Boletineae</taxon>
        <taxon>Boletaceae</taxon>
        <taxon>Boletoideae</taxon>
        <taxon>Boletus</taxon>
    </lineage>
</organism>
<name>A0A8I2Z0A1_9AGAM</name>
<evidence type="ECO:0000313" key="1">
    <source>
        <dbReference type="EMBL" id="KAG6381435.1"/>
    </source>
</evidence>
<comment type="caution">
    <text evidence="1">The sequence shown here is derived from an EMBL/GenBank/DDBJ whole genome shotgun (WGS) entry which is preliminary data.</text>
</comment>